<comment type="caution">
    <text evidence="2">The sequence shown here is derived from an EMBL/GenBank/DDBJ whole genome shotgun (WGS) entry which is preliminary data.</text>
</comment>
<evidence type="ECO:0000259" key="1">
    <source>
        <dbReference type="Pfam" id="PF13524"/>
    </source>
</evidence>
<feature type="domain" description="Spore protein YkvP/CgeB glycosyl transferase-like" evidence="1">
    <location>
        <begin position="183"/>
        <end position="328"/>
    </location>
</feature>
<dbReference type="EMBL" id="BAABHX010000001">
    <property type="protein sequence ID" value="GAA5086426.1"/>
    <property type="molecule type" value="Genomic_DNA"/>
</dbReference>
<proteinExistence type="predicted"/>
<dbReference type="Proteomes" id="UP001500353">
    <property type="component" value="Unassembled WGS sequence"/>
</dbReference>
<dbReference type="SUPFAM" id="SSF53756">
    <property type="entry name" value="UDP-Glycosyltransferase/glycogen phosphorylase"/>
    <property type="match status" value="1"/>
</dbReference>
<name>A0ABP9LZL4_9FLAO</name>
<organism evidence="2 3">
    <name type="scientific">Chryseobacterium ginsengisoli</name>
    <dbReference type="NCBI Taxonomy" id="363853"/>
    <lineage>
        <taxon>Bacteria</taxon>
        <taxon>Pseudomonadati</taxon>
        <taxon>Bacteroidota</taxon>
        <taxon>Flavobacteriia</taxon>
        <taxon>Flavobacteriales</taxon>
        <taxon>Weeksellaceae</taxon>
        <taxon>Chryseobacterium group</taxon>
        <taxon>Chryseobacterium</taxon>
    </lineage>
</organism>
<gene>
    <name evidence="2" type="ORF">GCM10023210_08250</name>
</gene>
<protein>
    <recommendedName>
        <fullName evidence="1">Spore protein YkvP/CgeB glycosyl transferase-like domain-containing protein</fullName>
    </recommendedName>
</protein>
<reference evidence="3" key="1">
    <citation type="journal article" date="2019" name="Int. J. Syst. Evol. Microbiol.">
        <title>The Global Catalogue of Microorganisms (GCM) 10K type strain sequencing project: providing services to taxonomists for standard genome sequencing and annotation.</title>
        <authorList>
            <consortium name="The Broad Institute Genomics Platform"/>
            <consortium name="The Broad Institute Genome Sequencing Center for Infectious Disease"/>
            <person name="Wu L."/>
            <person name="Ma J."/>
        </authorList>
    </citation>
    <scope>NUCLEOTIDE SEQUENCE [LARGE SCALE GENOMIC DNA]</scope>
    <source>
        <strain evidence="3">JCM 18019</strain>
    </source>
</reference>
<accession>A0ABP9LZL4</accession>
<evidence type="ECO:0000313" key="2">
    <source>
        <dbReference type="EMBL" id="GAA5086426.1"/>
    </source>
</evidence>
<dbReference type="RefSeq" id="WP_345200495.1">
    <property type="nucleotide sequence ID" value="NZ_BAABHX010000001.1"/>
</dbReference>
<keyword evidence="3" id="KW-1185">Reference proteome</keyword>
<dbReference type="Pfam" id="PF13524">
    <property type="entry name" value="Glyco_trans_1_2"/>
    <property type="match status" value="1"/>
</dbReference>
<dbReference type="InterPro" id="IPR055259">
    <property type="entry name" value="YkvP/CgeB_Glyco_trans-like"/>
</dbReference>
<evidence type="ECO:0000313" key="3">
    <source>
        <dbReference type="Proteomes" id="UP001500353"/>
    </source>
</evidence>
<sequence length="331" mass="39155">MNIAIIGSKDFDSLEYHIQDSLRFLGHNVFHIDVKDVIKIPYKYNYWATKFFPKYDEHVFTKIADRIIDQKPDLVIGVYRFIHPSCIKKIKKELKNIKVIHINPDALTTFEYQQIFVSDYDAYFTKDPYIVDFMKGKMNLNAHYLPEAFNQRVHKPTDKDRAILEKETDIDVVTFGTMYPYRANMVKNLVDNGINVKLFGVPDRRFPQKAVENNFTNEFITGDRKSEVLSGSKIVFNNFHYAEIESVNVKFFEIAGIGGFQICDYKPIIKEYSVIDPEKFTYKNISEAIEKIRYYIDKPEERYAICEQQRAHFLEHHTYERRMQTMLEVIN</sequence>